<dbReference type="PROSITE" id="PS50026">
    <property type="entry name" value="EGF_3"/>
    <property type="match status" value="6"/>
</dbReference>
<organism evidence="13 14">
    <name type="scientific">Bugula neritina</name>
    <name type="common">Brown bryozoan</name>
    <name type="synonym">Sertularia neritina</name>
    <dbReference type="NCBI Taxonomy" id="10212"/>
    <lineage>
        <taxon>Eukaryota</taxon>
        <taxon>Metazoa</taxon>
        <taxon>Spiralia</taxon>
        <taxon>Lophotrochozoa</taxon>
        <taxon>Bryozoa</taxon>
        <taxon>Gymnolaemata</taxon>
        <taxon>Cheilostomatida</taxon>
        <taxon>Flustrina</taxon>
        <taxon>Buguloidea</taxon>
        <taxon>Bugulidae</taxon>
        <taxon>Bugula</taxon>
    </lineage>
</organism>
<feature type="disulfide bond" evidence="9">
    <location>
        <begin position="426"/>
        <end position="443"/>
    </location>
</feature>
<dbReference type="PROSITE" id="PS00010">
    <property type="entry name" value="ASX_HYDROXYL"/>
    <property type="match status" value="3"/>
</dbReference>
<dbReference type="InterPro" id="IPR000152">
    <property type="entry name" value="EGF-type_Asp/Asn_hydroxyl_site"/>
</dbReference>
<keyword evidence="8" id="KW-0325">Glycoprotein</keyword>
<feature type="transmembrane region" description="Helical" evidence="10">
    <location>
        <begin position="616"/>
        <end position="637"/>
    </location>
</feature>
<keyword evidence="14" id="KW-1185">Reference proteome</keyword>
<proteinExistence type="predicted"/>
<dbReference type="FunFam" id="2.10.25.10:FF:000143">
    <property type="entry name" value="Protein crumbs 1"/>
    <property type="match status" value="1"/>
</dbReference>
<dbReference type="InterPro" id="IPR013032">
    <property type="entry name" value="EGF-like_CS"/>
</dbReference>
<dbReference type="Pfam" id="PF12661">
    <property type="entry name" value="hEGF"/>
    <property type="match status" value="1"/>
</dbReference>
<evidence type="ECO:0000256" key="10">
    <source>
        <dbReference type="SAM" id="Phobius"/>
    </source>
</evidence>
<protein>
    <recommendedName>
        <fullName evidence="12">EGF-like domain-containing protein</fullName>
    </recommendedName>
</protein>
<reference evidence="13" key="1">
    <citation type="submission" date="2020-06" db="EMBL/GenBank/DDBJ databases">
        <title>Draft genome of Bugula neritina, a colonial animal packing powerful symbionts and potential medicines.</title>
        <authorList>
            <person name="Rayko M."/>
        </authorList>
    </citation>
    <scope>NUCLEOTIDE SEQUENCE [LARGE SCALE GENOMIC DNA]</scope>
    <source>
        <strain evidence="13">Kwan_BN1</strain>
    </source>
</reference>
<keyword evidence="1" id="KW-0217">Developmental protein</keyword>
<dbReference type="Pfam" id="PF00008">
    <property type="entry name" value="EGF"/>
    <property type="match status" value="2"/>
</dbReference>
<dbReference type="PROSITE" id="PS00022">
    <property type="entry name" value="EGF_1"/>
    <property type="match status" value="6"/>
</dbReference>
<dbReference type="SMART" id="SM00181">
    <property type="entry name" value="EGF"/>
    <property type="match status" value="8"/>
</dbReference>
<dbReference type="PROSITE" id="PS01186">
    <property type="entry name" value="EGF_2"/>
    <property type="match status" value="4"/>
</dbReference>
<dbReference type="PRINTS" id="PR00010">
    <property type="entry name" value="EGFBLOOD"/>
</dbReference>
<dbReference type="Gene3D" id="2.10.25.140">
    <property type="match status" value="1"/>
</dbReference>
<feature type="domain" description="EGF-like" evidence="12">
    <location>
        <begin position="229"/>
        <end position="265"/>
    </location>
</feature>
<dbReference type="FunFam" id="2.10.25.10:FF:000472">
    <property type="entry name" value="Uncharacterized protein, isoform A"/>
    <property type="match status" value="1"/>
</dbReference>
<feature type="domain" description="EGF-like" evidence="12">
    <location>
        <begin position="380"/>
        <end position="419"/>
    </location>
</feature>
<gene>
    <name evidence="13" type="ORF">EB796_017294</name>
</gene>
<feature type="disulfide bond" evidence="9">
    <location>
        <begin position="271"/>
        <end position="281"/>
    </location>
</feature>
<dbReference type="PANTHER" id="PTHR24049">
    <property type="entry name" value="CRUMBS FAMILY MEMBER"/>
    <property type="match status" value="1"/>
</dbReference>
<feature type="disulfide bond" evidence="9">
    <location>
        <begin position="292"/>
        <end position="301"/>
    </location>
</feature>
<dbReference type="SMART" id="SM00051">
    <property type="entry name" value="DSL"/>
    <property type="match status" value="1"/>
</dbReference>
<keyword evidence="6" id="KW-0832">Ubl conjugation</keyword>
<dbReference type="Proteomes" id="UP000593567">
    <property type="component" value="Unassembled WGS sequence"/>
</dbReference>
<dbReference type="InterPro" id="IPR018097">
    <property type="entry name" value="EGF_Ca-bd_CS"/>
</dbReference>
<feature type="disulfide bond" evidence="9">
    <location>
        <begin position="445"/>
        <end position="454"/>
    </location>
</feature>
<evidence type="ECO:0000256" key="9">
    <source>
        <dbReference type="PROSITE-ProRule" id="PRU00076"/>
    </source>
</evidence>
<keyword evidence="7 9" id="KW-1015">Disulfide bond</keyword>
<dbReference type="GO" id="GO:0045197">
    <property type="term" value="P:establishment or maintenance of epithelial cell apical/basal polarity"/>
    <property type="evidence" value="ECO:0007669"/>
    <property type="project" value="TreeGrafter"/>
</dbReference>
<keyword evidence="4" id="KW-0677">Repeat</keyword>
<keyword evidence="5" id="KW-0221">Differentiation</keyword>
<feature type="signal peptide" evidence="11">
    <location>
        <begin position="1"/>
        <end position="24"/>
    </location>
</feature>
<feature type="disulfide bond" evidence="9">
    <location>
        <begin position="368"/>
        <end position="377"/>
    </location>
</feature>
<keyword evidence="2 9" id="KW-0245">EGF-like domain</keyword>
<dbReference type="PANTHER" id="PTHR24049:SF22">
    <property type="entry name" value="DROSOPHILA CRUMBS HOMOLOG"/>
    <property type="match status" value="1"/>
</dbReference>
<feature type="domain" description="EGF-like" evidence="12">
    <location>
        <begin position="342"/>
        <end position="378"/>
    </location>
</feature>
<dbReference type="Pfam" id="PF01414">
    <property type="entry name" value="DSL"/>
    <property type="match status" value="1"/>
</dbReference>
<dbReference type="AlphaFoldDB" id="A0A7J7JDK9"/>
<evidence type="ECO:0000256" key="2">
    <source>
        <dbReference type="ARBA" id="ARBA00022536"/>
    </source>
</evidence>
<evidence type="ECO:0000313" key="13">
    <source>
        <dbReference type="EMBL" id="KAF6024382.1"/>
    </source>
</evidence>
<feature type="domain" description="EGF-like" evidence="12">
    <location>
        <begin position="304"/>
        <end position="340"/>
    </location>
</feature>
<dbReference type="InterPro" id="IPR000742">
    <property type="entry name" value="EGF"/>
</dbReference>
<evidence type="ECO:0000256" key="8">
    <source>
        <dbReference type="ARBA" id="ARBA00023180"/>
    </source>
</evidence>
<evidence type="ECO:0000259" key="12">
    <source>
        <dbReference type="PROSITE" id="PS50026"/>
    </source>
</evidence>
<evidence type="ECO:0000256" key="6">
    <source>
        <dbReference type="ARBA" id="ARBA00022843"/>
    </source>
</evidence>
<evidence type="ECO:0000256" key="4">
    <source>
        <dbReference type="ARBA" id="ARBA00022737"/>
    </source>
</evidence>
<dbReference type="CDD" id="cd00054">
    <property type="entry name" value="EGF_CA"/>
    <property type="match status" value="4"/>
</dbReference>
<feature type="disulfide bond" evidence="9">
    <location>
        <begin position="255"/>
        <end position="264"/>
    </location>
</feature>
<dbReference type="PROSITE" id="PS01187">
    <property type="entry name" value="EGF_CA"/>
    <property type="match status" value="2"/>
</dbReference>
<sequence length="912" mass="101645">MTIFDNTWIFCIIILTLCCVEIHGVAVTSSTKRAVLEVRLDRYTNPDGVGSNGACCEAFSSFSALGCRVSNFDGCDTKFDITISQKLANGGKAGLRFYSSQVWVDTNSINFGNSIGNGIPNPNTVELSYWDTSYGYLVEITVKDDDNGGNGADLIARWSKTYRQLGEVSNGLSGRDGIRLDITVTGRCKPGYYGTECMMYCLPQRNYNCNQTTGSKICLPGYEGESCVETDECLSNPCQHGATCVDNLNSFSCLCPPGYRGIYCELDINYCTASACNHGNCVEQQNSYRCDCFAGYTGRRCDVDIDECASMPCYGGATCLDSVNGFSCLCPLGYEGRLCEINHDDCEHIVCNNQGTCIDGVNEFRCSCTERFTGRYCETLVDKCDGNRCSVHSSCVENAQDPKLYSCQCDDGFRGDYCEDGCTHQCVGGHGRCTADSTGNLVCTCFPGYEGSNCEIDINECELNPCDGDICIDEINSYRCEKDDKCINSNFAHQLAQSFCEDILNGDHCDSLTLDAGQKEDFNAVIRFSMFSFQCNLTRFLTSRMDEFNHALNGTGSLQMCTWDIGMNISCFEINSTSKSLDSSTYSYYFNQSVKESQRPSPSSNFLSFEEIVRKYWYFLAAGSLVILSILVTIICITKRSKSKMSQSKGMMSYPPLPSLPSFDKYGGATYSNPAFNSLHFLSLNRKNCEGSQENDHIYEEPTRKHQMNGKKGETNAHNLKHTEFYSEPLVDDSALYANPDDVRTFIPSHSELKKLPLPPLPKVESAEYVLPARSYEPADQFKQHGKFCKNPLYTYREAVSDSLTASTKSFGAQTMGSDCVQEEEKFTPVRDRALAMQEKLVASGKTTNRFQHNPLYSKMSKNPSDNWKNGLRSFASEQESQQYLQPTELKNRLTESRNDRKRIINPLYDTK</sequence>
<dbReference type="InterPro" id="IPR051022">
    <property type="entry name" value="Notch_Cell-Fate_Det"/>
</dbReference>
<dbReference type="GO" id="GO:0005509">
    <property type="term" value="F:calcium ion binding"/>
    <property type="evidence" value="ECO:0007669"/>
    <property type="project" value="InterPro"/>
</dbReference>
<dbReference type="InterPro" id="IPR001774">
    <property type="entry name" value="DSL"/>
</dbReference>
<dbReference type="Gene3D" id="2.10.25.10">
    <property type="entry name" value="Laminin"/>
    <property type="match status" value="5"/>
</dbReference>
<dbReference type="EMBL" id="VXIV02002585">
    <property type="protein sequence ID" value="KAF6024382.1"/>
    <property type="molecule type" value="Genomic_DNA"/>
</dbReference>
<keyword evidence="10" id="KW-1133">Transmembrane helix</keyword>
<accession>A0A7J7JDK9</accession>
<dbReference type="GO" id="GO:0007157">
    <property type="term" value="P:heterophilic cell-cell adhesion via plasma membrane cell adhesion molecules"/>
    <property type="evidence" value="ECO:0007669"/>
    <property type="project" value="TreeGrafter"/>
</dbReference>
<keyword evidence="10" id="KW-0472">Membrane</keyword>
<evidence type="ECO:0000256" key="5">
    <source>
        <dbReference type="ARBA" id="ARBA00022782"/>
    </source>
</evidence>
<comment type="caution">
    <text evidence="9">Lacks conserved residue(s) required for the propagation of feature annotation.</text>
</comment>
<evidence type="ECO:0000256" key="1">
    <source>
        <dbReference type="ARBA" id="ARBA00022473"/>
    </source>
</evidence>
<dbReference type="GO" id="GO:0030154">
    <property type="term" value="P:cell differentiation"/>
    <property type="evidence" value="ECO:0007669"/>
    <property type="project" value="UniProtKB-KW"/>
</dbReference>
<dbReference type="InterPro" id="IPR001881">
    <property type="entry name" value="EGF-like_Ca-bd_dom"/>
</dbReference>
<dbReference type="GO" id="GO:0007154">
    <property type="term" value="P:cell communication"/>
    <property type="evidence" value="ECO:0007669"/>
    <property type="project" value="InterPro"/>
</dbReference>
<evidence type="ECO:0000313" key="14">
    <source>
        <dbReference type="Proteomes" id="UP000593567"/>
    </source>
</evidence>
<dbReference type="SMART" id="SM00179">
    <property type="entry name" value="EGF_CA"/>
    <property type="match status" value="6"/>
</dbReference>
<name>A0A7J7JDK9_BUGNE</name>
<keyword evidence="3 11" id="KW-0732">Signal</keyword>
<dbReference type="OrthoDB" id="283575at2759"/>
<dbReference type="FunFam" id="2.10.25.10:FF:000080">
    <property type="entry name" value="Neurogenic locus notch 1"/>
    <property type="match status" value="1"/>
</dbReference>
<evidence type="ECO:0000256" key="11">
    <source>
        <dbReference type="SAM" id="SignalP"/>
    </source>
</evidence>
<keyword evidence="10" id="KW-0812">Transmembrane</keyword>
<feature type="disulfide bond" evidence="9">
    <location>
        <begin position="409"/>
        <end position="418"/>
    </location>
</feature>
<feature type="domain" description="EGF-like" evidence="12">
    <location>
        <begin position="420"/>
        <end position="455"/>
    </location>
</feature>
<dbReference type="GO" id="GO:0005886">
    <property type="term" value="C:plasma membrane"/>
    <property type="evidence" value="ECO:0007669"/>
    <property type="project" value="TreeGrafter"/>
</dbReference>
<evidence type="ECO:0000256" key="7">
    <source>
        <dbReference type="ARBA" id="ARBA00023157"/>
    </source>
</evidence>
<evidence type="ECO:0000256" key="3">
    <source>
        <dbReference type="ARBA" id="ARBA00022729"/>
    </source>
</evidence>
<comment type="caution">
    <text evidence="13">The sequence shown here is derived from an EMBL/GenBank/DDBJ whole genome shotgun (WGS) entry which is preliminary data.</text>
</comment>
<feature type="domain" description="EGF-like" evidence="12">
    <location>
        <begin position="267"/>
        <end position="302"/>
    </location>
</feature>
<feature type="disulfide bond" evidence="9">
    <location>
        <begin position="330"/>
        <end position="339"/>
    </location>
</feature>
<feature type="chain" id="PRO_5029588434" description="EGF-like domain-containing protein" evidence="11">
    <location>
        <begin position="25"/>
        <end position="912"/>
    </location>
</feature>
<dbReference type="SUPFAM" id="SSF57196">
    <property type="entry name" value="EGF/Laminin"/>
    <property type="match status" value="4"/>
</dbReference>
<dbReference type="GO" id="GO:0032991">
    <property type="term" value="C:protein-containing complex"/>
    <property type="evidence" value="ECO:0007669"/>
    <property type="project" value="TreeGrafter"/>
</dbReference>